<keyword evidence="7" id="KW-1185">Reference proteome</keyword>
<evidence type="ECO:0000259" key="5">
    <source>
        <dbReference type="Pfam" id="PF00149"/>
    </source>
</evidence>
<dbReference type="InterPro" id="IPR004843">
    <property type="entry name" value="Calcineurin-like_PHP"/>
</dbReference>
<dbReference type="Pfam" id="PF00149">
    <property type="entry name" value="Metallophos"/>
    <property type="match status" value="1"/>
</dbReference>
<keyword evidence="1" id="KW-0479">Metal-binding</keyword>
<comment type="similarity">
    <text evidence="4">Belongs to the cyclic nucleotide phosphodiesterase class-III family.</text>
</comment>
<reference evidence="7" key="2">
    <citation type="submission" date="2023-07" db="EMBL/GenBank/DDBJ databases">
        <title>Genome mining of underrepresented organisms for secondary metabolites.</title>
        <authorList>
            <person name="D'Agostino P.M."/>
        </authorList>
    </citation>
    <scope>NUCLEOTIDE SEQUENCE [LARGE SCALE GENOMIC DNA]</scope>
    <source>
        <strain evidence="7">WS4403</strain>
    </source>
</reference>
<keyword evidence="2" id="KW-0378">Hydrolase</keyword>
<evidence type="ECO:0000256" key="3">
    <source>
        <dbReference type="ARBA" id="ARBA00023004"/>
    </source>
</evidence>
<gene>
    <name evidence="6" type="ORF">J2125_004617</name>
</gene>
<proteinExistence type="inferred from homology"/>
<feature type="domain" description="Calcineurin-like phosphoesterase" evidence="5">
    <location>
        <begin position="1"/>
        <end position="186"/>
    </location>
</feature>
<reference evidence="6 7" key="1">
    <citation type="submission" date="2021-03" db="EMBL/GenBank/DDBJ databases">
        <authorList>
            <person name="D'Agostino P."/>
            <person name="Huntemann M."/>
            <person name="Clum A."/>
            <person name="Spunde A."/>
            <person name="Palaniappan K."/>
            <person name="Ritter S."/>
            <person name="Mikhailova N."/>
            <person name="Chen I.-M."/>
            <person name="Stamatis D."/>
            <person name="Reddy T."/>
            <person name="O'Malley R."/>
            <person name="Daum C."/>
            <person name="Shapiro N."/>
            <person name="Ivanova N."/>
            <person name="Kyrpides N."/>
            <person name="Woyke T."/>
        </authorList>
    </citation>
    <scope>NUCLEOTIDE SEQUENCE [LARGE SCALE GENOMIC DNA]</scope>
    <source>
        <strain evidence="6 7">WS4403</strain>
    </source>
</reference>
<organism evidence="6 7">
    <name type="scientific">Winslowiella toletana</name>
    <dbReference type="NCBI Taxonomy" id="92490"/>
    <lineage>
        <taxon>Bacteria</taxon>
        <taxon>Pseudomonadati</taxon>
        <taxon>Pseudomonadota</taxon>
        <taxon>Gammaproteobacteria</taxon>
        <taxon>Enterobacterales</taxon>
        <taxon>Erwiniaceae</taxon>
        <taxon>Winslowiella</taxon>
    </lineage>
</organism>
<evidence type="ECO:0000256" key="4">
    <source>
        <dbReference type="ARBA" id="ARBA00025742"/>
    </source>
</evidence>
<dbReference type="InterPro" id="IPR050884">
    <property type="entry name" value="CNP_phosphodiesterase-III"/>
</dbReference>
<protein>
    <submittedName>
        <fullName evidence="6">3',5'-cyclic AMP phosphodiesterase CpdA</fullName>
    </submittedName>
</protein>
<dbReference type="EMBL" id="JAGGMQ010000001">
    <property type="protein sequence ID" value="MBP2171425.1"/>
    <property type="molecule type" value="Genomic_DNA"/>
</dbReference>
<dbReference type="Proteomes" id="UP001195624">
    <property type="component" value="Unassembled WGS sequence"/>
</dbReference>
<evidence type="ECO:0000313" key="6">
    <source>
        <dbReference type="EMBL" id="MBP2171425.1"/>
    </source>
</evidence>
<dbReference type="InterPro" id="IPR029052">
    <property type="entry name" value="Metallo-depent_PP-like"/>
</dbReference>
<dbReference type="PANTHER" id="PTHR42988">
    <property type="entry name" value="PHOSPHOHYDROLASE"/>
    <property type="match status" value="1"/>
</dbReference>
<evidence type="ECO:0000256" key="2">
    <source>
        <dbReference type="ARBA" id="ARBA00022801"/>
    </source>
</evidence>
<dbReference type="SUPFAM" id="SSF56300">
    <property type="entry name" value="Metallo-dependent phosphatases"/>
    <property type="match status" value="1"/>
</dbReference>
<comment type="caution">
    <text evidence="6">The sequence shown here is derived from an EMBL/GenBank/DDBJ whole genome shotgun (WGS) entry which is preliminary data.</text>
</comment>
<dbReference type="RefSeq" id="WP_017802368.1">
    <property type="nucleotide sequence ID" value="NZ_JAGGMQ010000001.1"/>
</dbReference>
<keyword evidence="3" id="KW-0408">Iron</keyword>
<sequence>MLIAQITDIHAAPDNDNLARLQRVINWIITVKPDLLVVTGDLTDNGWYEGYRAIETELQRAQCRYLVLPGNSDDKQMMRDCLQAAVHWRSDTALHFSEVVNGFPVIGIDTTIDGEARGDITRHLQWLATELNKSTQPALLFMHHHIFPCGIEPLDEVICTGATELSQLMASCNTPPLAICSGHIHRSMAAMLGGVPAYICGSVCPANPLMLDKQRVPPVTDPAALMIYDLSKGYPVSSHISV</sequence>
<accession>A0ABS4PFK6</accession>
<evidence type="ECO:0000313" key="7">
    <source>
        <dbReference type="Proteomes" id="UP001195624"/>
    </source>
</evidence>
<dbReference type="PANTHER" id="PTHR42988:SF2">
    <property type="entry name" value="CYCLIC NUCLEOTIDE PHOSPHODIESTERASE CBUA0032-RELATED"/>
    <property type="match status" value="1"/>
</dbReference>
<evidence type="ECO:0000256" key="1">
    <source>
        <dbReference type="ARBA" id="ARBA00022723"/>
    </source>
</evidence>
<name>A0ABS4PFK6_9GAMM</name>
<dbReference type="Gene3D" id="3.60.21.10">
    <property type="match status" value="1"/>
</dbReference>